<keyword evidence="3" id="KW-1185">Reference proteome</keyword>
<protein>
    <submittedName>
        <fullName evidence="2">Uncharacterized protein</fullName>
    </submittedName>
</protein>
<proteinExistence type="predicted"/>
<organism evidence="2 3">
    <name type="scientific">Pleurodeles waltl</name>
    <name type="common">Iberian ribbed newt</name>
    <dbReference type="NCBI Taxonomy" id="8319"/>
    <lineage>
        <taxon>Eukaryota</taxon>
        <taxon>Metazoa</taxon>
        <taxon>Chordata</taxon>
        <taxon>Craniata</taxon>
        <taxon>Vertebrata</taxon>
        <taxon>Euteleostomi</taxon>
        <taxon>Amphibia</taxon>
        <taxon>Batrachia</taxon>
        <taxon>Caudata</taxon>
        <taxon>Salamandroidea</taxon>
        <taxon>Salamandridae</taxon>
        <taxon>Pleurodelinae</taxon>
        <taxon>Pleurodeles</taxon>
    </lineage>
</organism>
<name>A0AAV7KWZ4_PLEWA</name>
<gene>
    <name evidence="2" type="ORF">NDU88_003254</name>
</gene>
<dbReference type="Proteomes" id="UP001066276">
    <property type="component" value="Chromosome 12"/>
</dbReference>
<accession>A0AAV7KWZ4</accession>
<feature type="compositionally biased region" description="Low complexity" evidence="1">
    <location>
        <begin position="68"/>
        <end position="81"/>
    </location>
</feature>
<evidence type="ECO:0000313" key="2">
    <source>
        <dbReference type="EMBL" id="KAJ1083094.1"/>
    </source>
</evidence>
<reference evidence="2" key="1">
    <citation type="journal article" date="2022" name="bioRxiv">
        <title>Sequencing and chromosome-scale assembly of the giantPleurodeles waltlgenome.</title>
        <authorList>
            <person name="Brown T."/>
            <person name="Elewa A."/>
            <person name="Iarovenko S."/>
            <person name="Subramanian E."/>
            <person name="Araus A.J."/>
            <person name="Petzold A."/>
            <person name="Susuki M."/>
            <person name="Suzuki K.-i.T."/>
            <person name="Hayashi T."/>
            <person name="Toyoda A."/>
            <person name="Oliveira C."/>
            <person name="Osipova E."/>
            <person name="Leigh N.D."/>
            <person name="Simon A."/>
            <person name="Yun M.H."/>
        </authorList>
    </citation>
    <scope>NUCLEOTIDE SEQUENCE</scope>
    <source>
        <strain evidence="2">20211129_DDA</strain>
        <tissue evidence="2">Liver</tissue>
    </source>
</reference>
<comment type="caution">
    <text evidence="2">The sequence shown here is derived from an EMBL/GenBank/DDBJ whole genome shotgun (WGS) entry which is preliminary data.</text>
</comment>
<evidence type="ECO:0000256" key="1">
    <source>
        <dbReference type="SAM" id="MobiDB-lite"/>
    </source>
</evidence>
<feature type="region of interest" description="Disordered" evidence="1">
    <location>
        <begin position="33"/>
        <end position="116"/>
    </location>
</feature>
<dbReference type="EMBL" id="JANPWB010000016">
    <property type="protein sequence ID" value="KAJ1083094.1"/>
    <property type="molecule type" value="Genomic_DNA"/>
</dbReference>
<dbReference type="AlphaFoldDB" id="A0AAV7KWZ4"/>
<feature type="region of interest" description="Disordered" evidence="1">
    <location>
        <begin position="1"/>
        <end position="20"/>
    </location>
</feature>
<evidence type="ECO:0000313" key="3">
    <source>
        <dbReference type="Proteomes" id="UP001066276"/>
    </source>
</evidence>
<sequence>MFKAPQPGGAFVGNIGGKPPNLDLLQDKAADVTEATGDGIDPVATVSQDKTLPHTDAISEDNGPLGKSNSAGGLSLDSSSLTTFNANGNKPALPEGKMYQQLQDNPSTDALKRPRN</sequence>